<proteinExistence type="predicted"/>
<feature type="region of interest" description="Disordered" evidence="2">
    <location>
        <begin position="214"/>
        <end position="233"/>
    </location>
</feature>
<organism evidence="4">
    <name type="scientific">Listeria monocytogenes</name>
    <dbReference type="NCBI Taxonomy" id="1639"/>
    <lineage>
        <taxon>Bacteria</taxon>
        <taxon>Bacillati</taxon>
        <taxon>Bacillota</taxon>
        <taxon>Bacilli</taxon>
        <taxon>Bacillales</taxon>
        <taxon>Listeriaceae</taxon>
        <taxon>Listeria</taxon>
    </lineage>
</organism>
<evidence type="ECO:0000259" key="3">
    <source>
        <dbReference type="Pfam" id="PF04233"/>
    </source>
</evidence>
<evidence type="ECO:0000256" key="1">
    <source>
        <dbReference type="SAM" id="Coils"/>
    </source>
</evidence>
<keyword evidence="1" id="KW-0175">Coiled coil</keyword>
<feature type="domain" description="Phage head morphogenesis" evidence="3">
    <location>
        <begin position="157"/>
        <end position="278"/>
    </location>
</feature>
<name>A0A5Y9DJJ0_LISMN</name>
<dbReference type="InterPro" id="IPR006528">
    <property type="entry name" value="Phage_head_morphogenesis_dom"/>
</dbReference>
<protein>
    <recommendedName>
        <fullName evidence="3">Phage head morphogenesis domain-containing protein</fullName>
    </recommendedName>
</protein>
<dbReference type="EMBL" id="AAKCDQ010000001">
    <property type="protein sequence ID" value="ECQ6721765.1"/>
    <property type="molecule type" value="Genomic_DNA"/>
</dbReference>
<reference evidence="4" key="1">
    <citation type="submission" date="2019-08" db="EMBL/GenBank/DDBJ databases">
        <authorList>
            <consortium name="GenomeTrakr network: Whole genome sequencing for foodborne pathogen traceback"/>
        </authorList>
    </citation>
    <scope>NUCLEOTIDE SEQUENCE</scope>
    <source>
        <strain evidence="4">AG19-0288</strain>
    </source>
</reference>
<dbReference type="AlphaFoldDB" id="A0A5Y9DJJ0"/>
<sequence>MVNYDAIDNLIDTINILVEKVNEGEFEKELLGQLGMKNIPAFVETFEKDISSLLLIQRSYYINQLKKTVIKAEKPLTIEELFQYYSNDLFIGDDFRINMSKKASDFLTATTKDISKTVMKSLDKDVSFKRLSGRSVSWIKEWSEDLANLMKISTQSEVEGVLIKALSEGKGIQHVELALKDLPAFDRKRARTTAITEVLTAASVAQQEAFEQSPSVEGKKWKHSGGKGIEPRSSHIELSGKVVQINETFTIPGSGELAKYPRDTDLSASERIHCHCALGPAVNEEILGWTKEDKEKARKEVMDDLDKNPYTKKQKDAKKLANKVGQKIKNEQDILDAGEVVYKNIESKVNFYTRRIERLKKINDKANRDLIYDKITAKEQIRTRFLTSNLQEKAAEKRLELIFSELKKIRKFGNVKMLNILDNSDLYLKQILINNKKYFPASWITESNKNSVLLLNLTKERGSQQLYKGVSIVSAGVHGTKSTIIHEMMHHFEISVPGFLAAEKLFYERRTKGYDLVQLGYPYDDQEIARLDKFVIGYIGKDYAGTGYEIMSVGLQEMMEADTRIFSDTDYIHFIIGMLARL</sequence>
<accession>A0A5Y9DJJ0</accession>
<comment type="caution">
    <text evidence="4">The sequence shown here is derived from an EMBL/GenBank/DDBJ whole genome shotgun (WGS) entry which is preliminary data.</text>
</comment>
<gene>
    <name evidence="4" type="ORF">FZ622_02385</name>
</gene>
<evidence type="ECO:0000313" key="4">
    <source>
        <dbReference type="EMBL" id="ECQ6721765.1"/>
    </source>
</evidence>
<feature type="coiled-coil region" evidence="1">
    <location>
        <begin position="342"/>
        <end position="369"/>
    </location>
</feature>
<dbReference type="Pfam" id="PF04233">
    <property type="entry name" value="Phage_Mu_F"/>
    <property type="match status" value="1"/>
</dbReference>
<evidence type="ECO:0000256" key="2">
    <source>
        <dbReference type="SAM" id="MobiDB-lite"/>
    </source>
</evidence>